<dbReference type="Gene3D" id="3.40.50.150">
    <property type="entry name" value="Vaccinia Virus protein VP39"/>
    <property type="match status" value="1"/>
</dbReference>
<dbReference type="GO" id="GO:0008168">
    <property type="term" value="F:methyltransferase activity"/>
    <property type="evidence" value="ECO:0007669"/>
    <property type="project" value="UniProtKB-KW"/>
</dbReference>
<dbReference type="PANTHER" id="PTHR43861:SF6">
    <property type="entry name" value="METHYLTRANSFERASE TYPE 11"/>
    <property type="match status" value="1"/>
</dbReference>
<dbReference type="GO" id="GO:0032259">
    <property type="term" value="P:methylation"/>
    <property type="evidence" value="ECO:0007669"/>
    <property type="project" value="UniProtKB-KW"/>
</dbReference>
<accession>A0A4U8TI77</accession>
<dbReference type="EMBL" id="JRPK02000011">
    <property type="protein sequence ID" value="TLD98457.1"/>
    <property type="molecule type" value="Genomic_DNA"/>
</dbReference>
<dbReference type="Proteomes" id="UP000029861">
    <property type="component" value="Unassembled WGS sequence"/>
</dbReference>
<evidence type="ECO:0000313" key="1">
    <source>
        <dbReference type="EMBL" id="TLD98457.1"/>
    </source>
</evidence>
<keyword evidence="1" id="KW-0489">Methyltransferase</keyword>
<sequence length="283" mass="33358">MKNSMFDYSWHYSHWHTDTIESKQNDINYAKWLFQTQGIYPSDHGKVDLCYPDLHLKILEIGCGMGRFLLHLREQGYTNLVGIDIDESQYQIAKKEGLNVFLDDATTFLLNDTSNYNTIYAFDVLEHIEKKKQLSLLRLIFERLDDNGMFVVQVPNALAPTAAYFRYIDFTHTISYTEHSLGFLLHNAGFHNFCIQATHNESLEIQRLKVPWAKLYKNEFGIQEPILTPNLIAIIFKNKESYQKWKQHAPIIKNAYEYDITPRSNITRLKSYIKKKWKKLHKK</sequence>
<comment type="caution">
    <text evidence="1">The sequence shown here is derived from an EMBL/GenBank/DDBJ whole genome shotgun (WGS) entry which is preliminary data.</text>
</comment>
<organism evidence="1 2">
    <name type="scientific">Helicobacter trogontum</name>
    <dbReference type="NCBI Taxonomy" id="50960"/>
    <lineage>
        <taxon>Bacteria</taxon>
        <taxon>Pseudomonadati</taxon>
        <taxon>Campylobacterota</taxon>
        <taxon>Epsilonproteobacteria</taxon>
        <taxon>Campylobacterales</taxon>
        <taxon>Helicobacteraceae</taxon>
        <taxon>Helicobacter</taxon>
    </lineage>
</organism>
<gene>
    <name evidence="1" type="ORF">LS80_004760</name>
</gene>
<dbReference type="AlphaFoldDB" id="A0A4U8TI77"/>
<protein>
    <submittedName>
        <fullName evidence="1">Class I SAM-dependent methyltransferase</fullName>
    </submittedName>
</protein>
<dbReference type="RefSeq" id="WP_034318908.1">
    <property type="nucleotide sequence ID" value="NZ_FZNF01000029.1"/>
</dbReference>
<name>A0A4U8TI77_9HELI</name>
<dbReference type="CDD" id="cd02440">
    <property type="entry name" value="AdoMet_MTases"/>
    <property type="match status" value="1"/>
</dbReference>
<dbReference type="PANTHER" id="PTHR43861">
    <property type="entry name" value="TRANS-ACONITATE 2-METHYLTRANSFERASE-RELATED"/>
    <property type="match status" value="1"/>
</dbReference>
<dbReference type="Pfam" id="PF13489">
    <property type="entry name" value="Methyltransf_23"/>
    <property type="match status" value="1"/>
</dbReference>
<evidence type="ECO:0000313" key="2">
    <source>
        <dbReference type="Proteomes" id="UP000029861"/>
    </source>
</evidence>
<proteinExistence type="predicted"/>
<reference evidence="1 2" key="1">
    <citation type="journal article" date="2014" name="Genome Announc.">
        <title>Draft genome sequences of eight enterohepatic helicobacter species isolated from both laboratory and wild rodents.</title>
        <authorList>
            <person name="Sheh A."/>
            <person name="Shen Z."/>
            <person name="Fox J.G."/>
        </authorList>
    </citation>
    <scope>NUCLEOTIDE SEQUENCE [LARGE SCALE GENOMIC DNA]</scope>
    <source>
        <strain evidence="1 2">ATCC 49310</strain>
    </source>
</reference>
<keyword evidence="1" id="KW-0808">Transferase</keyword>
<dbReference type="InterPro" id="IPR029063">
    <property type="entry name" value="SAM-dependent_MTases_sf"/>
</dbReference>
<dbReference type="SUPFAM" id="SSF53335">
    <property type="entry name" value="S-adenosyl-L-methionine-dependent methyltransferases"/>
    <property type="match status" value="1"/>
</dbReference>